<feature type="transmembrane region" description="Helical" evidence="1">
    <location>
        <begin position="131"/>
        <end position="152"/>
    </location>
</feature>
<proteinExistence type="predicted"/>
<dbReference type="RefSeq" id="WP_191791854.1">
    <property type="nucleotide sequence ID" value="NZ_JACSQE010000014.1"/>
</dbReference>
<keyword evidence="1" id="KW-0472">Membrane</keyword>
<keyword evidence="3" id="KW-1185">Reference proteome</keyword>
<comment type="caution">
    <text evidence="2">The sequence shown here is derived from an EMBL/GenBank/DDBJ whole genome shotgun (WGS) entry which is preliminary data.</text>
</comment>
<keyword evidence="1" id="KW-0812">Transmembrane</keyword>
<accession>A0ABR8V5T0</accession>
<evidence type="ECO:0000256" key="1">
    <source>
        <dbReference type="SAM" id="Phobius"/>
    </source>
</evidence>
<dbReference type="EMBL" id="JACSQE010000014">
    <property type="protein sequence ID" value="MBD8000137.1"/>
    <property type="molecule type" value="Genomic_DNA"/>
</dbReference>
<dbReference type="Proteomes" id="UP000633601">
    <property type="component" value="Unassembled WGS sequence"/>
</dbReference>
<organism evidence="2 3">
    <name type="scientific">Oerskovia gallyi</name>
    <dbReference type="NCBI Taxonomy" id="2762226"/>
    <lineage>
        <taxon>Bacteria</taxon>
        <taxon>Bacillati</taxon>
        <taxon>Actinomycetota</taxon>
        <taxon>Actinomycetes</taxon>
        <taxon>Micrococcales</taxon>
        <taxon>Cellulomonadaceae</taxon>
        <taxon>Oerskovia</taxon>
    </lineage>
</organism>
<sequence length="176" mass="17961">MVHPIDLIPVDAEGFDALEPPVLDEASESAGAAGPHAARVFPLLVAGALLLGASSLLRHLGRVLQASAVDRFGSVDLSSWQWSVGEGAFAAHVLSVGAGAAVLTVAVLRAARLVDSLARPDVAASARPARARWLVVVVACVVAVAVMVAVAFPPGRVPSQVIVQDVQTGRLSVLDG</sequence>
<keyword evidence="1" id="KW-1133">Transmembrane helix</keyword>
<protein>
    <submittedName>
        <fullName evidence="2">Uncharacterized protein</fullName>
    </submittedName>
</protein>
<feature type="transmembrane region" description="Helical" evidence="1">
    <location>
        <begin position="89"/>
        <end position="111"/>
    </location>
</feature>
<name>A0ABR8V5T0_9CELL</name>
<reference evidence="2 3" key="1">
    <citation type="submission" date="2020-08" db="EMBL/GenBank/DDBJ databases">
        <title>A Genomic Blueprint of the Chicken Gut Microbiome.</title>
        <authorList>
            <person name="Gilroy R."/>
            <person name="Ravi A."/>
            <person name="Getino M."/>
            <person name="Pursley I."/>
            <person name="Horton D.L."/>
            <person name="Alikhan N.-F."/>
            <person name="Baker D."/>
            <person name="Gharbi K."/>
            <person name="Hall N."/>
            <person name="Watson M."/>
            <person name="Adriaenssens E.M."/>
            <person name="Foster-Nyarko E."/>
            <person name="Jarju S."/>
            <person name="Secka A."/>
            <person name="Antonio M."/>
            <person name="Oren A."/>
            <person name="Chaudhuri R."/>
            <person name="La Ragione R.M."/>
            <person name="Hildebrand F."/>
            <person name="Pallen M.J."/>
        </authorList>
    </citation>
    <scope>NUCLEOTIDE SEQUENCE [LARGE SCALE GENOMIC DNA]</scope>
    <source>
        <strain evidence="2 3">Sa2CUA8</strain>
    </source>
</reference>
<evidence type="ECO:0000313" key="3">
    <source>
        <dbReference type="Proteomes" id="UP000633601"/>
    </source>
</evidence>
<gene>
    <name evidence="2" type="ORF">H9640_16415</name>
</gene>
<evidence type="ECO:0000313" key="2">
    <source>
        <dbReference type="EMBL" id="MBD8000137.1"/>
    </source>
</evidence>